<reference evidence="1" key="1">
    <citation type="journal article" date="2023" name="G3 (Bethesda)">
        <title>A reference genome for the long-term kleptoplast-retaining sea slug Elysia crispata morphotype clarki.</title>
        <authorList>
            <person name="Eastman K.E."/>
            <person name="Pendleton A.L."/>
            <person name="Shaikh M.A."/>
            <person name="Suttiyut T."/>
            <person name="Ogas R."/>
            <person name="Tomko P."/>
            <person name="Gavelis G."/>
            <person name="Widhalm J.R."/>
            <person name="Wisecaver J.H."/>
        </authorList>
    </citation>
    <scope>NUCLEOTIDE SEQUENCE</scope>
    <source>
        <strain evidence="1">ECLA1</strain>
    </source>
</reference>
<gene>
    <name evidence="1" type="ORF">RRG08_023865</name>
</gene>
<organism evidence="1 2">
    <name type="scientific">Elysia crispata</name>
    <name type="common">lettuce slug</name>
    <dbReference type="NCBI Taxonomy" id="231223"/>
    <lineage>
        <taxon>Eukaryota</taxon>
        <taxon>Metazoa</taxon>
        <taxon>Spiralia</taxon>
        <taxon>Lophotrochozoa</taxon>
        <taxon>Mollusca</taxon>
        <taxon>Gastropoda</taxon>
        <taxon>Heterobranchia</taxon>
        <taxon>Euthyneura</taxon>
        <taxon>Panpulmonata</taxon>
        <taxon>Sacoglossa</taxon>
        <taxon>Placobranchoidea</taxon>
        <taxon>Plakobranchidae</taxon>
        <taxon>Elysia</taxon>
    </lineage>
</organism>
<comment type="caution">
    <text evidence="1">The sequence shown here is derived from an EMBL/GenBank/DDBJ whole genome shotgun (WGS) entry which is preliminary data.</text>
</comment>
<evidence type="ECO:0000313" key="2">
    <source>
        <dbReference type="Proteomes" id="UP001283361"/>
    </source>
</evidence>
<dbReference type="AlphaFoldDB" id="A0AAE1ATI1"/>
<dbReference type="EMBL" id="JAWDGP010001217">
    <property type="protein sequence ID" value="KAK3793548.1"/>
    <property type="molecule type" value="Genomic_DNA"/>
</dbReference>
<accession>A0AAE1ATI1</accession>
<proteinExistence type="predicted"/>
<name>A0AAE1ATI1_9GAST</name>
<protein>
    <submittedName>
        <fullName evidence="1">Uncharacterized protein</fullName>
    </submittedName>
</protein>
<sequence>MIPLLTLDKSRIPCFGRRGVAGLYVMRRNTQLTPPQVEEFCRLQRWTSHSRVYSRGVSLIRRDPYMSAHCWSSCCWLDLRPGHMAAV</sequence>
<evidence type="ECO:0000313" key="1">
    <source>
        <dbReference type="EMBL" id="KAK3793548.1"/>
    </source>
</evidence>
<dbReference type="Proteomes" id="UP001283361">
    <property type="component" value="Unassembled WGS sequence"/>
</dbReference>
<keyword evidence="2" id="KW-1185">Reference proteome</keyword>